<protein>
    <submittedName>
        <fullName evidence="2">Uncharacterized protein</fullName>
    </submittedName>
</protein>
<evidence type="ECO:0000313" key="2">
    <source>
        <dbReference type="EMBL" id="BDD08263.1"/>
    </source>
</evidence>
<keyword evidence="1" id="KW-1133">Transmembrane helix</keyword>
<accession>A0AAU9CEK3</accession>
<name>A0AAU9CEK3_9BACT</name>
<evidence type="ECO:0000256" key="1">
    <source>
        <dbReference type="SAM" id="Phobius"/>
    </source>
</evidence>
<gene>
    <name evidence="2" type="ORF">FUAX_06950</name>
</gene>
<keyword evidence="3" id="KW-1185">Reference proteome</keyword>
<proteinExistence type="predicted"/>
<dbReference type="KEGG" id="fax:FUAX_06950"/>
<feature type="transmembrane region" description="Helical" evidence="1">
    <location>
        <begin position="65"/>
        <end position="88"/>
    </location>
</feature>
<sequence>MSTGKLLNGIVLIFWIVIGSLGTFYKHISFGMGLGDLLGYAFMYIVILTHTLSTLYGVEKRKGNLWFWALASMFFMIAVIFILNATLLRGSEYRWNGRLFYP</sequence>
<organism evidence="2 3">
    <name type="scientific">Fulvitalea axinellae</name>
    <dbReference type="NCBI Taxonomy" id="1182444"/>
    <lineage>
        <taxon>Bacteria</taxon>
        <taxon>Pseudomonadati</taxon>
        <taxon>Bacteroidota</taxon>
        <taxon>Cytophagia</taxon>
        <taxon>Cytophagales</taxon>
        <taxon>Persicobacteraceae</taxon>
        <taxon>Fulvitalea</taxon>
    </lineage>
</organism>
<dbReference type="EMBL" id="AP025314">
    <property type="protein sequence ID" value="BDD08263.1"/>
    <property type="molecule type" value="Genomic_DNA"/>
</dbReference>
<reference evidence="2 3" key="1">
    <citation type="submission" date="2021-12" db="EMBL/GenBank/DDBJ databases">
        <title>Genome sequencing of bacteria with rrn-lacking chromosome and rrn-plasmid.</title>
        <authorList>
            <person name="Anda M."/>
            <person name="Iwasaki W."/>
        </authorList>
    </citation>
    <scope>NUCLEOTIDE SEQUENCE [LARGE SCALE GENOMIC DNA]</scope>
    <source>
        <strain evidence="2 3">DSM 100852</strain>
    </source>
</reference>
<dbReference type="AlphaFoldDB" id="A0AAU9CEK3"/>
<feature type="transmembrane region" description="Helical" evidence="1">
    <location>
        <begin position="37"/>
        <end position="59"/>
    </location>
</feature>
<feature type="transmembrane region" description="Helical" evidence="1">
    <location>
        <begin position="6"/>
        <end position="25"/>
    </location>
</feature>
<keyword evidence="1" id="KW-0812">Transmembrane</keyword>
<evidence type="ECO:0000313" key="3">
    <source>
        <dbReference type="Proteomes" id="UP001348817"/>
    </source>
</evidence>
<dbReference type="Proteomes" id="UP001348817">
    <property type="component" value="Chromosome"/>
</dbReference>
<keyword evidence="1" id="KW-0472">Membrane</keyword>